<dbReference type="AlphaFoldDB" id="A0AAV8XFY4"/>
<dbReference type="SUPFAM" id="SSF52490">
    <property type="entry name" value="Tubulin nucleotide-binding domain-like"/>
    <property type="match status" value="1"/>
</dbReference>
<gene>
    <name evidence="1" type="ORF">NQ314_011839</name>
</gene>
<dbReference type="InterPro" id="IPR004057">
    <property type="entry name" value="Epsilon_tubulin"/>
</dbReference>
<evidence type="ECO:0000313" key="1">
    <source>
        <dbReference type="EMBL" id="KAJ8937450.1"/>
    </source>
</evidence>
<dbReference type="InterPro" id="IPR036525">
    <property type="entry name" value="Tubulin/FtsZ_GTPase_sf"/>
</dbReference>
<accession>A0AAV8XFY4</accession>
<dbReference type="EMBL" id="JANEYF010003318">
    <property type="protein sequence ID" value="KAJ8937450.1"/>
    <property type="molecule type" value="Genomic_DNA"/>
</dbReference>
<dbReference type="Gene3D" id="3.40.50.1440">
    <property type="entry name" value="Tubulin/FtsZ, GTPase domain"/>
    <property type="match status" value="1"/>
</dbReference>
<organism evidence="1 2">
    <name type="scientific">Rhamnusium bicolor</name>
    <dbReference type="NCBI Taxonomy" id="1586634"/>
    <lineage>
        <taxon>Eukaryota</taxon>
        <taxon>Metazoa</taxon>
        <taxon>Ecdysozoa</taxon>
        <taxon>Arthropoda</taxon>
        <taxon>Hexapoda</taxon>
        <taxon>Insecta</taxon>
        <taxon>Pterygota</taxon>
        <taxon>Neoptera</taxon>
        <taxon>Endopterygota</taxon>
        <taxon>Coleoptera</taxon>
        <taxon>Polyphaga</taxon>
        <taxon>Cucujiformia</taxon>
        <taxon>Chrysomeloidea</taxon>
        <taxon>Cerambycidae</taxon>
        <taxon>Lepturinae</taxon>
        <taxon>Rhagiini</taxon>
        <taxon>Rhamnusium</taxon>
    </lineage>
</organism>
<proteinExistence type="predicted"/>
<protein>
    <submittedName>
        <fullName evidence="1">Uncharacterized protein</fullName>
    </submittedName>
</protein>
<keyword evidence="2" id="KW-1185">Reference proteome</keyword>
<name>A0AAV8XFY4_9CUCU</name>
<evidence type="ECO:0000313" key="2">
    <source>
        <dbReference type="Proteomes" id="UP001162156"/>
    </source>
</evidence>
<sequence length="89" mass="10134">MTTDHLLFRFVACVYPTGTEDVITCPYNMAFATKELLNNATCVFPVENRALLDIISRQAKNQNVNHISLYAPFEDMNSIIVNMLLHVTR</sequence>
<dbReference type="Proteomes" id="UP001162156">
    <property type="component" value="Unassembled WGS sequence"/>
</dbReference>
<dbReference type="PRINTS" id="PR01519">
    <property type="entry name" value="EPSLNTUBULIN"/>
</dbReference>
<reference evidence="1" key="1">
    <citation type="journal article" date="2023" name="Insect Mol. Biol.">
        <title>Genome sequencing provides insights into the evolution of gene families encoding plant cell wall-degrading enzymes in longhorned beetles.</title>
        <authorList>
            <person name="Shin N.R."/>
            <person name="Okamura Y."/>
            <person name="Kirsch R."/>
            <person name="Pauchet Y."/>
        </authorList>
    </citation>
    <scope>NUCLEOTIDE SEQUENCE</scope>
    <source>
        <strain evidence="1">RBIC_L_NR</strain>
    </source>
</reference>
<comment type="caution">
    <text evidence="1">The sequence shown here is derived from an EMBL/GenBank/DDBJ whole genome shotgun (WGS) entry which is preliminary data.</text>
</comment>